<dbReference type="InterPro" id="IPR043128">
    <property type="entry name" value="Rev_trsase/Diguanyl_cyclase"/>
</dbReference>
<dbReference type="AlphaFoldDB" id="A0ABD1K8I9"/>
<evidence type="ECO:0000256" key="2">
    <source>
        <dbReference type="ARBA" id="ARBA00012180"/>
    </source>
</evidence>
<comment type="caution">
    <text evidence="5">The sequence shown here is derived from an EMBL/GenBank/DDBJ whole genome shotgun (WGS) entry which is preliminary data.</text>
</comment>
<evidence type="ECO:0000313" key="6">
    <source>
        <dbReference type="Proteomes" id="UP001591681"/>
    </source>
</evidence>
<name>A0ABD1K8I9_9TELE</name>
<dbReference type="PROSITE" id="PS50878">
    <property type="entry name" value="RT_POL"/>
    <property type="match status" value="1"/>
</dbReference>
<dbReference type="EC" id="3.1.26.4" evidence="2"/>
<proteinExistence type="inferred from homology"/>
<sequence length="205" mass="23012">MVQDLVAVNQAVVQKSPCVPDPHTLLNSLDPKAKYFTVVDISNAFFSVPVHKDSQYWFAFTFKGKRYTYTRLPQGYCESPTIYSQVIASSLSTFDPPSKSQLLIYVDDCLLASETKEGCVTDTIALLKHLAQEGHKVSKNKLQFCQEKVKYLGHQLSAGGRTILEERKKAILNAPKPVKKQKQKKKQKTNDVLLGPNKLLPKLDT</sequence>
<feature type="region of interest" description="Disordered" evidence="3">
    <location>
        <begin position="176"/>
        <end position="205"/>
    </location>
</feature>
<dbReference type="Pfam" id="PF00078">
    <property type="entry name" value="RVT_1"/>
    <property type="match status" value="1"/>
</dbReference>
<dbReference type="Proteomes" id="UP001591681">
    <property type="component" value="Unassembled WGS sequence"/>
</dbReference>
<dbReference type="Gene3D" id="3.10.10.10">
    <property type="entry name" value="HIV Type 1 Reverse Transcriptase, subunit A, domain 1"/>
    <property type="match status" value="1"/>
</dbReference>
<accession>A0ABD1K8I9</accession>
<gene>
    <name evidence="5" type="ORF">ACEWY4_010177</name>
</gene>
<comment type="similarity">
    <text evidence="1">Belongs to the beta type-B retroviral polymerase family. HERV class-II K(HML-2) pol subfamily.</text>
</comment>
<evidence type="ECO:0000313" key="5">
    <source>
        <dbReference type="EMBL" id="KAL2095458.1"/>
    </source>
</evidence>
<reference evidence="5 6" key="1">
    <citation type="submission" date="2024-09" db="EMBL/GenBank/DDBJ databases">
        <title>A chromosome-level genome assembly of Gray's grenadier anchovy, Coilia grayii.</title>
        <authorList>
            <person name="Fu Z."/>
        </authorList>
    </citation>
    <scope>NUCLEOTIDE SEQUENCE [LARGE SCALE GENOMIC DNA]</scope>
    <source>
        <strain evidence="5">G4</strain>
        <tissue evidence="5">Muscle</tissue>
    </source>
</reference>
<evidence type="ECO:0000259" key="4">
    <source>
        <dbReference type="PROSITE" id="PS50878"/>
    </source>
</evidence>
<feature type="compositionally biased region" description="Basic residues" evidence="3">
    <location>
        <begin position="177"/>
        <end position="187"/>
    </location>
</feature>
<dbReference type="GO" id="GO:0004523">
    <property type="term" value="F:RNA-DNA hybrid ribonuclease activity"/>
    <property type="evidence" value="ECO:0007669"/>
    <property type="project" value="UniProtKB-EC"/>
</dbReference>
<organism evidence="5 6">
    <name type="scientific">Coilia grayii</name>
    <name type="common">Gray's grenadier anchovy</name>
    <dbReference type="NCBI Taxonomy" id="363190"/>
    <lineage>
        <taxon>Eukaryota</taxon>
        <taxon>Metazoa</taxon>
        <taxon>Chordata</taxon>
        <taxon>Craniata</taxon>
        <taxon>Vertebrata</taxon>
        <taxon>Euteleostomi</taxon>
        <taxon>Actinopterygii</taxon>
        <taxon>Neopterygii</taxon>
        <taxon>Teleostei</taxon>
        <taxon>Clupei</taxon>
        <taxon>Clupeiformes</taxon>
        <taxon>Clupeoidei</taxon>
        <taxon>Engraulidae</taxon>
        <taxon>Coilinae</taxon>
        <taxon>Coilia</taxon>
    </lineage>
</organism>
<keyword evidence="6" id="KW-1185">Reference proteome</keyword>
<evidence type="ECO:0000256" key="3">
    <source>
        <dbReference type="SAM" id="MobiDB-lite"/>
    </source>
</evidence>
<dbReference type="PANTHER" id="PTHR33064:SF37">
    <property type="entry name" value="RIBONUCLEASE H"/>
    <property type="match status" value="1"/>
</dbReference>
<dbReference type="SUPFAM" id="SSF56672">
    <property type="entry name" value="DNA/RNA polymerases"/>
    <property type="match status" value="1"/>
</dbReference>
<dbReference type="InterPro" id="IPR000477">
    <property type="entry name" value="RT_dom"/>
</dbReference>
<dbReference type="InterPro" id="IPR043502">
    <property type="entry name" value="DNA/RNA_pol_sf"/>
</dbReference>
<dbReference type="PANTHER" id="PTHR33064">
    <property type="entry name" value="POL PROTEIN"/>
    <property type="match status" value="1"/>
</dbReference>
<protein>
    <recommendedName>
        <fullName evidence="2">ribonuclease H</fullName>
        <ecNumber evidence="2">3.1.26.4</ecNumber>
    </recommendedName>
</protein>
<evidence type="ECO:0000256" key="1">
    <source>
        <dbReference type="ARBA" id="ARBA00010879"/>
    </source>
</evidence>
<dbReference type="InterPro" id="IPR051320">
    <property type="entry name" value="Viral_Replic_Matur_Polypro"/>
</dbReference>
<dbReference type="Gene3D" id="3.30.70.270">
    <property type="match status" value="1"/>
</dbReference>
<feature type="domain" description="Reverse transcriptase" evidence="4">
    <location>
        <begin position="1"/>
        <end position="156"/>
    </location>
</feature>
<dbReference type="EMBL" id="JBHFQA010000008">
    <property type="protein sequence ID" value="KAL2095458.1"/>
    <property type="molecule type" value="Genomic_DNA"/>
</dbReference>